<feature type="domain" description="Helicase C-terminal" evidence="6">
    <location>
        <begin position="234"/>
        <end position="438"/>
    </location>
</feature>
<dbReference type="SMART" id="SM00487">
    <property type="entry name" value="DEXDc"/>
    <property type="match status" value="1"/>
</dbReference>
<dbReference type="InterPro" id="IPR050699">
    <property type="entry name" value="RNA-DNA_Helicase"/>
</dbReference>
<keyword evidence="8" id="KW-1185">Reference proteome</keyword>
<dbReference type="Pfam" id="PF26090">
    <property type="entry name" value="SH3_HelY"/>
    <property type="match status" value="1"/>
</dbReference>
<evidence type="ECO:0000313" key="8">
    <source>
        <dbReference type="Proteomes" id="UP000278422"/>
    </source>
</evidence>
<dbReference type="Pfam" id="PF00270">
    <property type="entry name" value="DEAD"/>
    <property type="match status" value="1"/>
</dbReference>
<keyword evidence="2" id="KW-0378">Hydrolase</keyword>
<evidence type="ECO:0000256" key="2">
    <source>
        <dbReference type="ARBA" id="ARBA00022801"/>
    </source>
</evidence>
<dbReference type="GO" id="GO:0005524">
    <property type="term" value="F:ATP binding"/>
    <property type="evidence" value="ECO:0007669"/>
    <property type="project" value="UniProtKB-KW"/>
</dbReference>
<dbReference type="GO" id="GO:0016787">
    <property type="term" value="F:hydrolase activity"/>
    <property type="evidence" value="ECO:0007669"/>
    <property type="project" value="UniProtKB-KW"/>
</dbReference>
<feature type="domain" description="Helicase ATP-binding" evidence="5">
    <location>
        <begin position="20"/>
        <end position="178"/>
    </location>
</feature>
<dbReference type="Pfam" id="PF08148">
    <property type="entry name" value="DSHCT"/>
    <property type="match status" value="1"/>
</dbReference>
<proteinExistence type="predicted"/>
<reference evidence="7 8" key="1">
    <citation type="submission" date="2018-01" db="EMBL/GenBank/DDBJ databases">
        <title>Twenty Corynebacterium bovis Genomes.</title>
        <authorList>
            <person name="Gulvik C.A."/>
        </authorList>
    </citation>
    <scope>NUCLEOTIDE SEQUENCE [LARGE SCALE GENOMIC DNA]</scope>
    <source>
        <strain evidence="7 8">16-2004</strain>
    </source>
</reference>
<dbReference type="Gene3D" id="1.10.3380.30">
    <property type="match status" value="1"/>
</dbReference>
<dbReference type="AlphaFoldDB" id="A0A3R8PLE0"/>
<dbReference type="InterPro" id="IPR014001">
    <property type="entry name" value="Helicase_ATP-bd"/>
</dbReference>
<protein>
    <submittedName>
        <fullName evidence="7">DEAD/DEAH box helicase</fullName>
    </submittedName>
</protein>
<evidence type="ECO:0000256" key="1">
    <source>
        <dbReference type="ARBA" id="ARBA00022741"/>
    </source>
</evidence>
<keyword evidence="1" id="KW-0547">Nucleotide-binding</keyword>
<dbReference type="InterPro" id="IPR001650">
    <property type="entry name" value="Helicase_C-like"/>
</dbReference>
<dbReference type="Proteomes" id="UP000278422">
    <property type="component" value="Unassembled WGS sequence"/>
</dbReference>
<dbReference type="GO" id="GO:0070478">
    <property type="term" value="P:nuclear-transcribed mRNA catabolic process, 3'-5' exonucleolytic nonsense-mediated decay"/>
    <property type="evidence" value="ECO:0007669"/>
    <property type="project" value="TreeGrafter"/>
</dbReference>
<dbReference type="PROSITE" id="PS51192">
    <property type="entry name" value="HELICASE_ATP_BIND_1"/>
    <property type="match status" value="1"/>
</dbReference>
<dbReference type="GO" id="GO:0055087">
    <property type="term" value="C:Ski complex"/>
    <property type="evidence" value="ECO:0007669"/>
    <property type="project" value="TreeGrafter"/>
</dbReference>
<evidence type="ECO:0000256" key="4">
    <source>
        <dbReference type="ARBA" id="ARBA00022840"/>
    </source>
</evidence>
<dbReference type="SMART" id="SM01142">
    <property type="entry name" value="DSHCT"/>
    <property type="match status" value="1"/>
</dbReference>
<evidence type="ECO:0000313" key="7">
    <source>
        <dbReference type="EMBL" id="RRQ04287.1"/>
    </source>
</evidence>
<dbReference type="PANTHER" id="PTHR12131:SF1">
    <property type="entry name" value="ATP-DEPENDENT RNA HELICASE SUPV3L1, MITOCHONDRIAL-RELATED"/>
    <property type="match status" value="1"/>
</dbReference>
<dbReference type="SUPFAM" id="SSF52540">
    <property type="entry name" value="P-loop containing nucleoside triphosphate hydrolases"/>
    <property type="match status" value="1"/>
</dbReference>
<evidence type="ECO:0000259" key="5">
    <source>
        <dbReference type="PROSITE" id="PS51192"/>
    </source>
</evidence>
<name>A0A3R8PLE0_9CORY</name>
<dbReference type="Gene3D" id="3.40.50.300">
    <property type="entry name" value="P-loop containing nucleotide triphosphate hydrolases"/>
    <property type="match status" value="2"/>
</dbReference>
<dbReference type="Pfam" id="PF00271">
    <property type="entry name" value="Helicase_C"/>
    <property type="match status" value="1"/>
</dbReference>
<dbReference type="PANTHER" id="PTHR12131">
    <property type="entry name" value="ATP-DEPENDENT RNA AND DNA HELICASE"/>
    <property type="match status" value="1"/>
</dbReference>
<comment type="caution">
    <text evidence="7">The sequence shown here is derived from an EMBL/GenBank/DDBJ whole genome shotgun (WGS) entry which is preliminary data.</text>
</comment>
<dbReference type="InterPro" id="IPR027417">
    <property type="entry name" value="P-loop_NTPase"/>
</dbReference>
<dbReference type="InterPro" id="IPR058621">
    <property type="entry name" value="SH3_HelY"/>
</dbReference>
<sequence length="888" mass="97182">MAAFREHYGFPLDAFQVDAVEAVDAGRSVLVCAPTGAGKTVVGEFAVFTALRHGGTCFYTTPIKALSNQKYHDLVARYGEADVGLLTGDVSVNGDAPVVVMTTEVLRNMIYSGSPRLDSLTHVVMDEVHFLADRSRGPVWEEAILTLDPRVLLVSLSATVSNAEEFGGWLRTVRGDTDIVVTTHRPVPLHQHLMVGTRVLPLFTGDTDDLGAVNRAAVAAAATAEKQGRRRVTKRSDAVMRLRGDGMLPAIYFIFSRAGCDGAVRQLLVDRIDLVTPEQREEILRTVDAGVDGIGREDLGILGFRQWRRALSHGFAAHHAGMLPAFRHIVEDLFSRGLVKVCFATETLALGINMPARSVVLEKLVKYNGEAHVDLTPAQYTQLTGRAGRRGTDTVGHAVVLWSPGMDPYAVADLASTRSYPLDSTFRPGYNMAVNLIATKGYDDAHRILERSFAQYQIDGTVVERAEQVERRRRDLDEARRTLEAAVGRVAPPAVDGTDAVEELLDYAELRRLLSHEERRAKRTAGDERRAETTALLADRGFGDIIVLPTGRDPDVAVVVRPDGNRRDPRPWIVTEDGWCGPVSADVFRNVPLAVGHMALPRGAQKSPRRLARSVAATLRRQHVDKPRSLKVTARGSTRAASDLRDRVHTHPVHAWPDREQLVAPATQLLKARRRLDHELGEAGPDADTLGRTFDRILDLLRELDYVDGRGPDTAVTVEGQRLARVHHESDLLVAQCLRRGVWDHLDPAELAAAVSTCVFEIRREAPVAGAGPGLPTEPLTAAVEDVIRIHRELTSDEERHRLPVTRPPEPAFAAALHQWTAGAPLDYCLRAAEAAGAPMTPGDFVRWCRRVTDLLSQITQTGYSDEVRAGARAAARALNRGVVAVGA</sequence>
<accession>A0A3R8PLE0</accession>
<dbReference type="InterPro" id="IPR012961">
    <property type="entry name" value="Ski2/MTR4_C"/>
</dbReference>
<dbReference type="EMBL" id="PQNQ01000010">
    <property type="protein sequence ID" value="RRQ04287.1"/>
    <property type="molecule type" value="Genomic_DNA"/>
</dbReference>
<dbReference type="SMART" id="SM00490">
    <property type="entry name" value="HELICc"/>
    <property type="match status" value="1"/>
</dbReference>
<organism evidence="7 8">
    <name type="scientific">Corynebacterium bovis</name>
    <dbReference type="NCBI Taxonomy" id="36808"/>
    <lineage>
        <taxon>Bacteria</taxon>
        <taxon>Bacillati</taxon>
        <taxon>Actinomycetota</taxon>
        <taxon>Actinomycetes</taxon>
        <taxon>Mycobacteriales</taxon>
        <taxon>Corynebacteriaceae</taxon>
        <taxon>Corynebacterium</taxon>
    </lineage>
</organism>
<gene>
    <name evidence="7" type="ORF">CXF42_05055</name>
</gene>
<keyword evidence="4" id="KW-0067">ATP-binding</keyword>
<dbReference type="InterPro" id="IPR011545">
    <property type="entry name" value="DEAD/DEAH_box_helicase_dom"/>
</dbReference>
<dbReference type="PROSITE" id="PS51194">
    <property type="entry name" value="HELICASE_CTER"/>
    <property type="match status" value="1"/>
</dbReference>
<evidence type="ECO:0000256" key="3">
    <source>
        <dbReference type="ARBA" id="ARBA00022806"/>
    </source>
</evidence>
<dbReference type="CDD" id="cd18795">
    <property type="entry name" value="SF2_C_Ski2"/>
    <property type="match status" value="1"/>
</dbReference>
<evidence type="ECO:0000259" key="6">
    <source>
        <dbReference type="PROSITE" id="PS51194"/>
    </source>
</evidence>
<dbReference type="GO" id="GO:0004386">
    <property type="term" value="F:helicase activity"/>
    <property type="evidence" value="ECO:0007669"/>
    <property type="project" value="UniProtKB-KW"/>
</dbReference>
<dbReference type="GO" id="GO:0003676">
    <property type="term" value="F:nucleic acid binding"/>
    <property type="evidence" value="ECO:0007669"/>
    <property type="project" value="InterPro"/>
</dbReference>
<keyword evidence="3 7" id="KW-0347">Helicase</keyword>